<sequence>MFKPHCIFLVDDDEFILRSIERLFYGSRHEVQAFASPRAFLACADLNRSGCVVLDLSMPEMPGSELQQHLLQAGSLLPVIFLTGNGDVANSVAAMKLGASDFLTKPVDADVLLAAVEQALTLNFKRRKDRAVVADIESRLALLTKRETEVMELVVQGRLNKQIAAALGTVEHTIKLHRASVMRKMRAESISDLVTVVNTLRMLRPR</sequence>
<name>A0ABW9VTA9_9BURK</name>
<dbReference type="CDD" id="cd06170">
    <property type="entry name" value="LuxR_C_like"/>
    <property type="match status" value="1"/>
</dbReference>
<accession>A0ABW9VTA9</accession>
<dbReference type="Pfam" id="PF00196">
    <property type="entry name" value="GerE"/>
    <property type="match status" value="1"/>
</dbReference>
<reference evidence="7 8" key="1">
    <citation type="submission" date="2019-12" db="EMBL/GenBank/DDBJ databases">
        <title>Novel species isolated from a subtropical stream in China.</title>
        <authorList>
            <person name="Lu H."/>
        </authorList>
    </citation>
    <scope>NUCLEOTIDE SEQUENCE [LARGE SCALE GENOMIC DNA]</scope>
    <source>
        <strain evidence="7 8">CY42W</strain>
    </source>
</reference>
<protein>
    <submittedName>
        <fullName evidence="7">Response regulator</fullName>
    </submittedName>
</protein>
<evidence type="ECO:0000256" key="1">
    <source>
        <dbReference type="ARBA" id="ARBA00023015"/>
    </source>
</evidence>
<dbReference type="Proteomes" id="UP000642144">
    <property type="component" value="Unassembled WGS sequence"/>
</dbReference>
<dbReference type="Gene3D" id="1.10.10.10">
    <property type="entry name" value="Winged helix-like DNA-binding domain superfamily/Winged helix DNA-binding domain"/>
    <property type="match status" value="1"/>
</dbReference>
<dbReference type="InterPro" id="IPR001789">
    <property type="entry name" value="Sig_transdc_resp-reg_receiver"/>
</dbReference>
<evidence type="ECO:0000256" key="2">
    <source>
        <dbReference type="ARBA" id="ARBA00023125"/>
    </source>
</evidence>
<feature type="domain" description="HTH luxR-type" evidence="5">
    <location>
        <begin position="136"/>
        <end position="201"/>
    </location>
</feature>
<feature type="domain" description="Response regulatory" evidence="6">
    <location>
        <begin position="6"/>
        <end position="120"/>
    </location>
</feature>
<comment type="caution">
    <text evidence="7">The sequence shown here is derived from an EMBL/GenBank/DDBJ whole genome shotgun (WGS) entry which is preliminary data.</text>
</comment>
<keyword evidence="2" id="KW-0238">DNA-binding</keyword>
<dbReference type="RefSeq" id="WP_161053450.1">
    <property type="nucleotide sequence ID" value="NZ_WWCT01000001.1"/>
</dbReference>
<dbReference type="PROSITE" id="PS50043">
    <property type="entry name" value="HTH_LUXR_2"/>
    <property type="match status" value="1"/>
</dbReference>
<keyword evidence="8" id="KW-1185">Reference proteome</keyword>
<evidence type="ECO:0000313" key="8">
    <source>
        <dbReference type="Proteomes" id="UP000642144"/>
    </source>
</evidence>
<evidence type="ECO:0000256" key="3">
    <source>
        <dbReference type="ARBA" id="ARBA00023163"/>
    </source>
</evidence>
<dbReference type="Gene3D" id="3.40.50.2300">
    <property type="match status" value="1"/>
</dbReference>
<dbReference type="InterPro" id="IPR000792">
    <property type="entry name" value="Tscrpt_reg_LuxR_C"/>
</dbReference>
<evidence type="ECO:0000259" key="5">
    <source>
        <dbReference type="PROSITE" id="PS50043"/>
    </source>
</evidence>
<dbReference type="InterPro" id="IPR036388">
    <property type="entry name" value="WH-like_DNA-bd_sf"/>
</dbReference>
<dbReference type="PROSITE" id="PS50110">
    <property type="entry name" value="RESPONSE_REGULATORY"/>
    <property type="match status" value="1"/>
</dbReference>
<evidence type="ECO:0000259" key="6">
    <source>
        <dbReference type="PROSITE" id="PS50110"/>
    </source>
</evidence>
<dbReference type="PANTHER" id="PTHR44688:SF16">
    <property type="entry name" value="DNA-BINDING TRANSCRIPTIONAL ACTIVATOR DEVR_DOSR"/>
    <property type="match status" value="1"/>
</dbReference>
<dbReference type="Pfam" id="PF00072">
    <property type="entry name" value="Response_reg"/>
    <property type="match status" value="1"/>
</dbReference>
<evidence type="ECO:0000256" key="4">
    <source>
        <dbReference type="PROSITE-ProRule" id="PRU00169"/>
    </source>
</evidence>
<keyword evidence="4" id="KW-0597">Phosphoprotein</keyword>
<dbReference type="PRINTS" id="PR00038">
    <property type="entry name" value="HTHLUXR"/>
</dbReference>
<proteinExistence type="predicted"/>
<keyword evidence="1" id="KW-0805">Transcription regulation</keyword>
<gene>
    <name evidence="7" type="ORF">GTP69_00330</name>
</gene>
<organism evidence="7 8">
    <name type="scientific">Duganella levis</name>
    <dbReference type="NCBI Taxonomy" id="2692169"/>
    <lineage>
        <taxon>Bacteria</taxon>
        <taxon>Pseudomonadati</taxon>
        <taxon>Pseudomonadota</taxon>
        <taxon>Betaproteobacteria</taxon>
        <taxon>Burkholderiales</taxon>
        <taxon>Oxalobacteraceae</taxon>
        <taxon>Telluria group</taxon>
        <taxon>Duganella</taxon>
    </lineage>
</organism>
<dbReference type="SMART" id="SM00448">
    <property type="entry name" value="REC"/>
    <property type="match status" value="1"/>
</dbReference>
<dbReference type="PANTHER" id="PTHR44688">
    <property type="entry name" value="DNA-BINDING TRANSCRIPTIONAL ACTIVATOR DEVR_DOSR"/>
    <property type="match status" value="1"/>
</dbReference>
<dbReference type="SUPFAM" id="SSF52172">
    <property type="entry name" value="CheY-like"/>
    <property type="match status" value="1"/>
</dbReference>
<feature type="modified residue" description="4-aspartylphosphate" evidence="4">
    <location>
        <position position="55"/>
    </location>
</feature>
<dbReference type="SMART" id="SM00421">
    <property type="entry name" value="HTH_LUXR"/>
    <property type="match status" value="1"/>
</dbReference>
<dbReference type="SUPFAM" id="SSF46894">
    <property type="entry name" value="C-terminal effector domain of the bipartite response regulators"/>
    <property type="match status" value="1"/>
</dbReference>
<dbReference type="InterPro" id="IPR016032">
    <property type="entry name" value="Sig_transdc_resp-reg_C-effctor"/>
</dbReference>
<keyword evidence="3" id="KW-0804">Transcription</keyword>
<evidence type="ECO:0000313" key="7">
    <source>
        <dbReference type="EMBL" id="MYN24851.1"/>
    </source>
</evidence>
<dbReference type="InterPro" id="IPR011006">
    <property type="entry name" value="CheY-like_superfamily"/>
</dbReference>
<dbReference type="EMBL" id="WWCT01000001">
    <property type="protein sequence ID" value="MYN24851.1"/>
    <property type="molecule type" value="Genomic_DNA"/>
</dbReference>